<evidence type="ECO:0000256" key="2">
    <source>
        <dbReference type="SAM" id="SignalP"/>
    </source>
</evidence>
<dbReference type="InterPro" id="IPR026444">
    <property type="entry name" value="Secre_tail"/>
</dbReference>
<evidence type="ECO:0000256" key="1">
    <source>
        <dbReference type="ARBA" id="ARBA00022729"/>
    </source>
</evidence>
<feature type="chain" id="PRO_5020643438" evidence="2">
    <location>
        <begin position="38"/>
        <end position="937"/>
    </location>
</feature>
<evidence type="ECO:0000259" key="3">
    <source>
        <dbReference type="Pfam" id="PF18962"/>
    </source>
</evidence>
<sequence length="937" mass="100902">MKNKLLNKTAGFNANYKGAYKLLLLTFLGLSFTSSLAQSTDKFFGMNYWEYAEWSPGVITDKFKDYMPETTTWNLKMIRIGGNYNNTTKKNDTDKDWYVTAINNAKAIGGTPLVQLPITLTATQVGEWMDYFNVTKNLGVIYWCIGNEPDPSNNYDAWYAGTATADGYTFQQWAAQFKIIATKIKQKDPNSIVCGPDYRHWWGSATTGPFGTWYKDFLYNGLNAVCTSSYNGDQLVDIFVFHFYGDGGSGNFDEGELSAKYATMMTLINTTNASRPADQQLKIAVGEYGDNFNYTGFRVGQRMAIMAKQSLKNNAVFFTPWALCEGDAWSMINKTTGAFYSAAHHYKMLAQNQRGNYMSGQINDNQSNDLVDFGMQDSNGYTIMLINENTTTDFTYSVKFSTTANDYSAKASTIKFRFNATENIDFDGTILKASTLVFTFDADGNLIKQMEYKSTDTNGPVTILNNVQALSISSPLTGTNINQGTTLTINATATDIAPVTVTSVSFYDGATLLGTDTTSPYSFNWSGASVGSHSLTVKSINSNNVELTSAAVTVTVNAAPDGTIGEFSGMDGGFENQALGAVASSVVSATAWTATNTGTAGNALKNIFDTVGGARSGSKFATFTSNSTGGTSGTSRFTSPTTTNLVASTQYTIQFYAKAATDPTNKLAGALYTNATTFNVTGNASPTPIFTDSSSWIKITTTLTSSTTAPTFAAVRYGSSSYVGDVSIDDFVVYAGPLDVTAPDAPSSPAVNGLNIGWTAPASGVDGGGYMVVRYATNPNADNDPKQNGIYKIGNTLTDGTGSLLGTVVYVGASTSFTDGVAGAVVGSDYYKVYTMDKAYNYSAEAILSTSPYKLHSISLYPNPSKTNSFNLILPDGIDDLNVAIYNMVGQKVYSESELTSGSSKKICPSNILPTGLYFVKLSSNEESTIKKWKVEY</sequence>
<name>A0A4P6YBB3_9FLAO</name>
<evidence type="ECO:0000313" key="5">
    <source>
        <dbReference type="Proteomes" id="UP000291124"/>
    </source>
</evidence>
<dbReference type="KEGG" id="fnk:E1750_16950"/>
<dbReference type="RefSeq" id="WP_133277906.1">
    <property type="nucleotide sequence ID" value="NZ_CP037933.1"/>
</dbReference>
<dbReference type="OrthoDB" id="1330274at2"/>
<dbReference type="NCBIfam" id="TIGR04183">
    <property type="entry name" value="Por_Secre_tail"/>
    <property type="match status" value="1"/>
</dbReference>
<dbReference type="Proteomes" id="UP000291124">
    <property type="component" value="Chromosome"/>
</dbReference>
<dbReference type="InterPro" id="IPR013783">
    <property type="entry name" value="Ig-like_fold"/>
</dbReference>
<dbReference type="InterPro" id="IPR017853">
    <property type="entry name" value="GH"/>
</dbReference>
<accession>A0A4P6YBB3</accession>
<dbReference type="Gene3D" id="3.20.20.80">
    <property type="entry name" value="Glycosidases"/>
    <property type="match status" value="1"/>
</dbReference>
<evidence type="ECO:0000313" key="4">
    <source>
        <dbReference type="EMBL" id="QBN20406.1"/>
    </source>
</evidence>
<dbReference type="EMBL" id="CP037933">
    <property type="protein sequence ID" value="QBN20406.1"/>
    <property type="molecule type" value="Genomic_DNA"/>
</dbReference>
<feature type="signal peptide" evidence="2">
    <location>
        <begin position="1"/>
        <end position="37"/>
    </location>
</feature>
<proteinExistence type="predicted"/>
<dbReference type="AlphaFoldDB" id="A0A4P6YBB3"/>
<dbReference type="SUPFAM" id="SSF51445">
    <property type="entry name" value="(Trans)glycosidases"/>
    <property type="match status" value="1"/>
</dbReference>
<reference evidence="5" key="1">
    <citation type="submission" date="2019-03" db="EMBL/GenBank/DDBJ databases">
        <title>Flavobacterium sp.</title>
        <authorList>
            <person name="Kim H."/>
        </authorList>
    </citation>
    <scope>NUCLEOTIDE SEQUENCE [LARGE SCALE GENOMIC DNA]</scope>
    <source>
        <strain evidence="5">GS13</strain>
    </source>
</reference>
<organism evidence="4 5">
    <name type="scientific">Flavobacterium nackdongense</name>
    <dbReference type="NCBI Taxonomy" id="2547394"/>
    <lineage>
        <taxon>Bacteria</taxon>
        <taxon>Pseudomonadati</taxon>
        <taxon>Bacteroidota</taxon>
        <taxon>Flavobacteriia</taxon>
        <taxon>Flavobacteriales</taxon>
        <taxon>Flavobacteriaceae</taxon>
        <taxon>Flavobacterium</taxon>
    </lineage>
</organism>
<dbReference type="Gene3D" id="2.60.40.10">
    <property type="entry name" value="Immunoglobulins"/>
    <property type="match status" value="1"/>
</dbReference>
<dbReference type="Pfam" id="PF18962">
    <property type="entry name" value="Por_Secre_tail"/>
    <property type="match status" value="1"/>
</dbReference>
<keyword evidence="1 2" id="KW-0732">Signal</keyword>
<protein>
    <submittedName>
        <fullName evidence="4">T9SS type A sorting domain-containing protein</fullName>
    </submittedName>
</protein>
<keyword evidence="5" id="KW-1185">Reference proteome</keyword>
<gene>
    <name evidence="4" type="ORF">E1750_16950</name>
</gene>
<feature type="domain" description="Secretion system C-terminal sorting" evidence="3">
    <location>
        <begin position="860"/>
        <end position="934"/>
    </location>
</feature>
<dbReference type="Pfam" id="PF17957">
    <property type="entry name" value="Big_7"/>
    <property type="match status" value="1"/>
</dbReference>
<dbReference type="Gene3D" id="2.60.120.260">
    <property type="entry name" value="Galactose-binding domain-like"/>
    <property type="match status" value="1"/>
</dbReference>